<feature type="chain" id="PRO_5042867908" description="S-protein homolog" evidence="1">
    <location>
        <begin position="24"/>
        <end position="138"/>
    </location>
</feature>
<evidence type="ECO:0000313" key="2">
    <source>
        <dbReference type="EMBL" id="KAK7387375.1"/>
    </source>
</evidence>
<dbReference type="PANTHER" id="PTHR35630:SF2">
    <property type="entry name" value="LEGUMINOSIN GROUP486 SECRETED PEPTIDE"/>
    <property type="match status" value="1"/>
</dbReference>
<sequence length="138" mass="15786">MCRSICVGVLLSLGVCQISLTFADSLAWNRDSKFDIKINILLLSMVNDIVPTTGRLTFISDFQATEYELEPGEPFVKLTNFEVHDCIMIWNSLCAKFDLYNPSREGGHQRIYWSARRDGVYHSWNNATWDKNTGWGPC</sequence>
<reference evidence="2 3" key="1">
    <citation type="submission" date="2024-01" db="EMBL/GenBank/DDBJ databases">
        <title>The genomes of 5 underutilized Papilionoideae crops provide insights into root nodulation and disease resistanc.</title>
        <authorList>
            <person name="Jiang F."/>
        </authorList>
    </citation>
    <scope>NUCLEOTIDE SEQUENCE [LARGE SCALE GENOMIC DNA]</scope>
    <source>
        <strain evidence="2">DUOXIRENSHENG_FW03</strain>
        <tissue evidence="2">Leaves</tissue>
    </source>
</reference>
<proteinExistence type="predicted"/>
<keyword evidence="1" id="KW-0732">Signal</keyword>
<keyword evidence="3" id="KW-1185">Reference proteome</keyword>
<dbReference type="AlphaFoldDB" id="A0AAN9XBB0"/>
<feature type="signal peptide" evidence="1">
    <location>
        <begin position="1"/>
        <end position="23"/>
    </location>
</feature>
<accession>A0AAN9XBB0</accession>
<dbReference type="Proteomes" id="UP001386955">
    <property type="component" value="Unassembled WGS sequence"/>
</dbReference>
<protein>
    <recommendedName>
        <fullName evidence="4">S-protein homolog</fullName>
    </recommendedName>
</protein>
<organism evidence="2 3">
    <name type="scientific">Psophocarpus tetragonolobus</name>
    <name type="common">Winged bean</name>
    <name type="synonym">Dolichos tetragonolobus</name>
    <dbReference type="NCBI Taxonomy" id="3891"/>
    <lineage>
        <taxon>Eukaryota</taxon>
        <taxon>Viridiplantae</taxon>
        <taxon>Streptophyta</taxon>
        <taxon>Embryophyta</taxon>
        <taxon>Tracheophyta</taxon>
        <taxon>Spermatophyta</taxon>
        <taxon>Magnoliopsida</taxon>
        <taxon>eudicotyledons</taxon>
        <taxon>Gunneridae</taxon>
        <taxon>Pentapetalae</taxon>
        <taxon>rosids</taxon>
        <taxon>fabids</taxon>
        <taxon>Fabales</taxon>
        <taxon>Fabaceae</taxon>
        <taxon>Papilionoideae</taxon>
        <taxon>50 kb inversion clade</taxon>
        <taxon>NPAAA clade</taxon>
        <taxon>indigoferoid/millettioid clade</taxon>
        <taxon>Phaseoleae</taxon>
        <taxon>Psophocarpus</taxon>
    </lineage>
</organism>
<dbReference type="PANTHER" id="PTHR35630">
    <property type="entry name" value="LEGUMINOSIN GROUP486 SECRETED PEPTIDE"/>
    <property type="match status" value="1"/>
</dbReference>
<comment type="caution">
    <text evidence="2">The sequence shown here is derived from an EMBL/GenBank/DDBJ whole genome shotgun (WGS) entry which is preliminary data.</text>
</comment>
<evidence type="ECO:0000256" key="1">
    <source>
        <dbReference type="SAM" id="SignalP"/>
    </source>
</evidence>
<dbReference type="EMBL" id="JAYMYS010000007">
    <property type="protein sequence ID" value="KAK7387375.1"/>
    <property type="molecule type" value="Genomic_DNA"/>
</dbReference>
<evidence type="ECO:0000313" key="3">
    <source>
        <dbReference type="Proteomes" id="UP001386955"/>
    </source>
</evidence>
<name>A0AAN9XBB0_PSOTE</name>
<gene>
    <name evidence="2" type="ORF">VNO78_28134</name>
</gene>
<evidence type="ECO:0008006" key="4">
    <source>
        <dbReference type="Google" id="ProtNLM"/>
    </source>
</evidence>